<keyword evidence="4" id="KW-1185">Reference proteome</keyword>
<organism evidence="3 4">
    <name type="scientific">Solitalea agri</name>
    <dbReference type="NCBI Taxonomy" id="2953739"/>
    <lineage>
        <taxon>Bacteria</taxon>
        <taxon>Pseudomonadati</taxon>
        <taxon>Bacteroidota</taxon>
        <taxon>Sphingobacteriia</taxon>
        <taxon>Sphingobacteriales</taxon>
        <taxon>Sphingobacteriaceae</taxon>
        <taxon>Solitalea</taxon>
    </lineage>
</organism>
<dbReference type="InterPro" id="IPR037682">
    <property type="entry name" value="TonB_C"/>
</dbReference>
<comment type="caution">
    <text evidence="3">The sequence shown here is derived from an EMBL/GenBank/DDBJ whole genome shotgun (WGS) entry which is preliminary data.</text>
</comment>
<dbReference type="GO" id="GO:0055085">
    <property type="term" value="P:transmembrane transport"/>
    <property type="evidence" value="ECO:0007669"/>
    <property type="project" value="InterPro"/>
</dbReference>
<evidence type="ECO:0000313" key="3">
    <source>
        <dbReference type="EMBL" id="MCO4292022.1"/>
    </source>
</evidence>
<dbReference type="Gene3D" id="3.30.1150.10">
    <property type="match status" value="1"/>
</dbReference>
<dbReference type="AlphaFoldDB" id="A0A9X2EZP8"/>
<feature type="domain" description="TonB C-terminal" evidence="2">
    <location>
        <begin position="70"/>
        <end position="134"/>
    </location>
</feature>
<dbReference type="Proteomes" id="UP001155182">
    <property type="component" value="Unassembled WGS sequence"/>
</dbReference>
<dbReference type="PANTHER" id="PTHR33446:SF2">
    <property type="entry name" value="PROTEIN TONB"/>
    <property type="match status" value="1"/>
</dbReference>
<evidence type="ECO:0000256" key="1">
    <source>
        <dbReference type="SAM" id="Phobius"/>
    </source>
</evidence>
<dbReference type="RefSeq" id="WP_252586262.1">
    <property type="nucleotide sequence ID" value="NZ_JAMWYS010000017.1"/>
</dbReference>
<keyword evidence="1" id="KW-1133">Transmembrane helix</keyword>
<dbReference type="EMBL" id="JAMWYS010000017">
    <property type="protein sequence ID" value="MCO4292022.1"/>
    <property type="molecule type" value="Genomic_DNA"/>
</dbReference>
<accession>A0A9X2EZP8</accession>
<evidence type="ECO:0000259" key="2">
    <source>
        <dbReference type="Pfam" id="PF03544"/>
    </source>
</evidence>
<reference evidence="3" key="1">
    <citation type="submission" date="2022-06" db="EMBL/GenBank/DDBJ databases">
        <title>Solitalea sp. MAHUQ-68 isolated from rhizospheric soil.</title>
        <authorList>
            <person name="Huq M.A."/>
        </authorList>
    </citation>
    <scope>NUCLEOTIDE SEQUENCE</scope>
    <source>
        <strain evidence="3">MAHUQ-68</strain>
    </source>
</reference>
<keyword evidence="1" id="KW-0472">Membrane</keyword>
<sequence length="145" mass="16657">MKNVSQKIMNRVLYVIFIATTLALVSYSPLFGQINTETILDPVEEWPLFNGGEKEYWCFINKNLDKKKLRSVKKVGRVTAQFVIDTLGKVRDLVVIKSLDPIADNELIRVIRLMPQWTPGKQNGKAVNVRFCIPLVLPYKKKFCT</sequence>
<dbReference type="PANTHER" id="PTHR33446">
    <property type="entry name" value="PROTEIN TONB-RELATED"/>
    <property type="match status" value="1"/>
</dbReference>
<keyword evidence="1" id="KW-0812">Transmembrane</keyword>
<dbReference type="InterPro" id="IPR051045">
    <property type="entry name" value="TonB-dependent_transducer"/>
</dbReference>
<proteinExistence type="predicted"/>
<dbReference type="GO" id="GO:0098797">
    <property type="term" value="C:plasma membrane protein complex"/>
    <property type="evidence" value="ECO:0007669"/>
    <property type="project" value="TreeGrafter"/>
</dbReference>
<evidence type="ECO:0000313" key="4">
    <source>
        <dbReference type="Proteomes" id="UP001155182"/>
    </source>
</evidence>
<protein>
    <submittedName>
        <fullName evidence="3">Energy transducer TonB</fullName>
    </submittedName>
</protein>
<name>A0A9X2EZP8_9SPHI</name>
<gene>
    <name evidence="3" type="ORF">NF867_03990</name>
</gene>
<feature type="transmembrane region" description="Helical" evidence="1">
    <location>
        <begin position="12"/>
        <end position="32"/>
    </location>
</feature>
<dbReference type="SUPFAM" id="SSF74653">
    <property type="entry name" value="TolA/TonB C-terminal domain"/>
    <property type="match status" value="1"/>
</dbReference>
<dbReference type="Pfam" id="PF03544">
    <property type="entry name" value="TonB_C"/>
    <property type="match status" value="1"/>
</dbReference>
<dbReference type="GO" id="GO:0031992">
    <property type="term" value="F:energy transducer activity"/>
    <property type="evidence" value="ECO:0007669"/>
    <property type="project" value="TreeGrafter"/>
</dbReference>